<evidence type="ECO:0000256" key="1">
    <source>
        <dbReference type="SAM" id="SignalP"/>
    </source>
</evidence>
<dbReference type="EMBL" id="FNDB01000002">
    <property type="protein sequence ID" value="SDG76260.1"/>
    <property type="molecule type" value="Genomic_DNA"/>
</dbReference>
<dbReference type="Proteomes" id="UP000199274">
    <property type="component" value="Unassembled WGS sequence"/>
</dbReference>
<dbReference type="AlphaFoldDB" id="A0A1G7WY63"/>
<feature type="chain" id="PRO_5011764170" description="TerB family tellurite resistance protein" evidence="1">
    <location>
        <begin position="25"/>
        <end position="211"/>
    </location>
</feature>
<keyword evidence="3" id="KW-1185">Reference proteome</keyword>
<organism evidence="2 3">
    <name type="scientific">Flavobacterium omnivorum</name>
    <dbReference type="NCBI Taxonomy" id="178355"/>
    <lineage>
        <taxon>Bacteria</taxon>
        <taxon>Pseudomonadati</taxon>
        <taxon>Bacteroidota</taxon>
        <taxon>Flavobacteriia</taxon>
        <taxon>Flavobacteriales</taxon>
        <taxon>Flavobacteriaceae</taxon>
        <taxon>Flavobacterium</taxon>
    </lineage>
</organism>
<dbReference type="STRING" id="178355.SAMN04488062_10256"/>
<gene>
    <name evidence="2" type="ORF">SAMN04488062_10256</name>
</gene>
<sequence>MKKILIVGILLVGLLLPSKVTAQAQEMQQLILNIEKLAQFRQILKDMKKGYEILNGGYNTLKKISQGNFSLHKTFLDALMQVSPTVRNYRRVGDIITYQVLLLKEYKAAFSRFRNSGNFNPDEIAYLERVYNNLFKQSLRNIDELTSVITANKMRMSDDERLAAIDKIYADMQDKLLFLRSFNNNTSVLAIQRAKEHNDVNAMRSIYKVNN</sequence>
<accession>A0A1G7WY63</accession>
<evidence type="ECO:0008006" key="4">
    <source>
        <dbReference type="Google" id="ProtNLM"/>
    </source>
</evidence>
<name>A0A1G7WY63_9FLAO</name>
<keyword evidence="1" id="KW-0732">Signal</keyword>
<reference evidence="3" key="1">
    <citation type="submission" date="2016-10" db="EMBL/GenBank/DDBJ databases">
        <authorList>
            <person name="Varghese N."/>
            <person name="Submissions S."/>
        </authorList>
    </citation>
    <scope>NUCLEOTIDE SEQUENCE [LARGE SCALE GENOMIC DNA]</scope>
    <source>
        <strain evidence="3">CGMCC 1.2747</strain>
    </source>
</reference>
<evidence type="ECO:0000313" key="3">
    <source>
        <dbReference type="Proteomes" id="UP000199274"/>
    </source>
</evidence>
<dbReference type="OrthoDB" id="826958at2"/>
<feature type="signal peptide" evidence="1">
    <location>
        <begin position="1"/>
        <end position="24"/>
    </location>
</feature>
<dbReference type="RefSeq" id="WP_091254796.1">
    <property type="nucleotide sequence ID" value="NZ_FNDB01000002.1"/>
</dbReference>
<evidence type="ECO:0000313" key="2">
    <source>
        <dbReference type="EMBL" id="SDG76260.1"/>
    </source>
</evidence>
<protein>
    <recommendedName>
        <fullName evidence="4">TerB family tellurite resistance protein</fullName>
    </recommendedName>
</protein>
<proteinExistence type="predicted"/>